<dbReference type="PANTHER" id="PTHR16078:SF1">
    <property type="entry name" value="COILED-COIL DOMAIN-CONTAINING PROTEIN 87"/>
    <property type="match status" value="1"/>
</dbReference>
<proteinExistence type="predicted"/>
<evidence type="ECO:0000313" key="2">
    <source>
        <dbReference type="EMBL" id="KAK6180391.1"/>
    </source>
</evidence>
<feature type="region of interest" description="Disordered" evidence="1">
    <location>
        <begin position="768"/>
        <end position="789"/>
    </location>
</feature>
<feature type="region of interest" description="Disordered" evidence="1">
    <location>
        <begin position="302"/>
        <end position="328"/>
    </location>
</feature>
<dbReference type="EMBL" id="JAZGQO010000008">
    <property type="protein sequence ID" value="KAK6180391.1"/>
    <property type="molecule type" value="Genomic_DNA"/>
</dbReference>
<feature type="compositionally biased region" description="Polar residues" evidence="1">
    <location>
        <begin position="308"/>
        <end position="319"/>
    </location>
</feature>
<feature type="compositionally biased region" description="Low complexity" evidence="1">
    <location>
        <begin position="635"/>
        <end position="645"/>
    </location>
</feature>
<feature type="compositionally biased region" description="Polar residues" evidence="1">
    <location>
        <begin position="646"/>
        <end position="655"/>
    </location>
</feature>
<dbReference type="Gene3D" id="1.20.58.1520">
    <property type="match status" value="1"/>
</dbReference>
<feature type="compositionally biased region" description="Basic and acidic residues" evidence="1">
    <location>
        <begin position="213"/>
        <end position="225"/>
    </location>
</feature>
<gene>
    <name evidence="2" type="ORF">SNE40_012556</name>
</gene>
<keyword evidence="3" id="KW-1185">Reference proteome</keyword>
<dbReference type="InterPro" id="IPR037383">
    <property type="entry name" value="CCDC87"/>
</dbReference>
<dbReference type="PANTHER" id="PTHR16078">
    <property type="entry name" value="COILED-COIL DOMAIN-CONTAINING PROTEIN 87"/>
    <property type="match status" value="1"/>
</dbReference>
<evidence type="ECO:0000256" key="1">
    <source>
        <dbReference type="SAM" id="MobiDB-lite"/>
    </source>
</evidence>
<organism evidence="2 3">
    <name type="scientific">Patella caerulea</name>
    <name type="common">Rayed Mediterranean limpet</name>
    <dbReference type="NCBI Taxonomy" id="87958"/>
    <lineage>
        <taxon>Eukaryota</taxon>
        <taxon>Metazoa</taxon>
        <taxon>Spiralia</taxon>
        <taxon>Lophotrochozoa</taxon>
        <taxon>Mollusca</taxon>
        <taxon>Gastropoda</taxon>
        <taxon>Patellogastropoda</taxon>
        <taxon>Patelloidea</taxon>
        <taxon>Patellidae</taxon>
        <taxon>Patella</taxon>
    </lineage>
</organism>
<name>A0AAN8JM36_PATCE</name>
<dbReference type="Pfam" id="PF03999">
    <property type="entry name" value="MAP65_ASE1"/>
    <property type="match status" value="1"/>
</dbReference>
<feature type="compositionally biased region" description="Polar residues" evidence="1">
    <location>
        <begin position="230"/>
        <end position="239"/>
    </location>
</feature>
<accession>A0AAN8JM36</accession>
<feature type="compositionally biased region" description="Basic and acidic residues" evidence="1">
    <location>
        <begin position="455"/>
        <end position="475"/>
    </location>
</feature>
<feature type="region of interest" description="Disordered" evidence="1">
    <location>
        <begin position="455"/>
        <end position="487"/>
    </location>
</feature>
<feature type="region of interest" description="Disordered" evidence="1">
    <location>
        <begin position="213"/>
        <end position="239"/>
    </location>
</feature>
<protein>
    <recommendedName>
        <fullName evidence="4">Coiled-coil domain-containing protein 87</fullName>
    </recommendedName>
</protein>
<sequence length="1009" mass="116070">MARKITMPKYQPPDTTKPEKEDSMYSVQWPSYSNNDVQKRIDNVLGPLSLFAPFPHEDEPEYEEIELERPITPINEEIKIQPPSLDKLQKFIQRRIATKPDVPFLSMADQQNLAGIIMAEVSNIWPDIRRQIDDPFLTPEENKELNRRIAVHIVTVSEKLFHHYLEKAKVLNSRGIFSGPANMSRLKAQLALDSNKFFNILMVRRYIVSDMRGSTRDGESTRTDEVEFMTSRSRSSHLPRTVQPTVDLMTYQGMIQTSRPKSKLKKKKLRTVDEEVKEMSSCMPSLDTRKLLDLVADLPERDLRTPSEDLNGTSTGTPEQDSRLSHLSSEEISRKRVLLKRSNSVSGLQAGETLLEELGADIQKIHDDKLLNSEMEILYRERQIIEKKKLDKGKKSVIKPGTKEYLANDLKQLMSQREEKEEMIADEDLPPLLQAITRNARHDDLKVRMERKMKELEEQERKRKDEESIVIREPTKPQPATVSSKVSDKLVVRTSDVRVSERVCMSTLTLDKYSTVYNDLLGEIDPATIKTLDKNLFLSEEIREVYKEIMKTIPTQHLKIDDDAMFMPGAENINFSGLTASASLQKKPHERVINPNITKGDKSPWGDVDPKNWANMPDGFGQLKKSLDESDVKSTKNSNLTSTNTQPNPDHQMGTNQKISSWLTWWRNTVTSDDYMKYLSTQETDYLGAVYHFYDSEDEDDYDAGGGGGAGPSYRGGIYSRGSHHSKINITESKEKREKREELLKQKEEYLPGMWNVNTILLGGLGKDPTLEDETDGKPVVKEKSHSAKTLTEKAAIARQAKASLGHSRGPSCLSKSTITPVEAEQSPQPPKVTPQDRLEKVWTALHMPDGLKLDMAIKYSCNEFFLQLPEAIYHWEKVTAQILKRENLLEKLEKFERKASDPNRFFEKGHRGSSVNRLEEAKQRSAFYKRIDLLEEELTKELEYIKQTFQDIITYRGRPYVDKMKWDRIEMLYWLQEERKEQGMKYEAAIRQLPLKQALLEPIQHQHS</sequence>
<feature type="region of interest" description="Disordered" evidence="1">
    <location>
        <begin position="627"/>
        <end position="655"/>
    </location>
</feature>
<dbReference type="AlphaFoldDB" id="A0AAN8JM36"/>
<dbReference type="Proteomes" id="UP001347796">
    <property type="component" value="Unassembled WGS sequence"/>
</dbReference>
<reference evidence="2 3" key="1">
    <citation type="submission" date="2024-01" db="EMBL/GenBank/DDBJ databases">
        <title>The genome of the rayed Mediterranean limpet Patella caerulea (Linnaeus, 1758).</title>
        <authorList>
            <person name="Anh-Thu Weber A."/>
            <person name="Halstead-Nussloch G."/>
        </authorList>
    </citation>
    <scope>NUCLEOTIDE SEQUENCE [LARGE SCALE GENOMIC DNA]</scope>
    <source>
        <strain evidence="2">AATW-2023a</strain>
        <tissue evidence="2">Whole specimen</tissue>
    </source>
</reference>
<evidence type="ECO:0008006" key="4">
    <source>
        <dbReference type="Google" id="ProtNLM"/>
    </source>
</evidence>
<feature type="compositionally biased region" description="Basic and acidic residues" evidence="1">
    <location>
        <begin position="776"/>
        <end position="786"/>
    </location>
</feature>
<feature type="region of interest" description="Disordered" evidence="1">
    <location>
        <begin position="1"/>
        <end position="25"/>
    </location>
</feature>
<evidence type="ECO:0000313" key="3">
    <source>
        <dbReference type="Proteomes" id="UP001347796"/>
    </source>
</evidence>
<feature type="region of interest" description="Disordered" evidence="1">
    <location>
        <begin position="802"/>
        <end position="836"/>
    </location>
</feature>
<comment type="caution">
    <text evidence="2">The sequence shown here is derived from an EMBL/GenBank/DDBJ whole genome shotgun (WGS) entry which is preliminary data.</text>
</comment>